<keyword evidence="7 10" id="KW-0505">Motor protein</keyword>
<dbReference type="GO" id="GO:0016459">
    <property type="term" value="C:myosin complex"/>
    <property type="evidence" value="ECO:0007669"/>
    <property type="project" value="UniProtKB-KW"/>
</dbReference>
<keyword evidence="5 10" id="KW-0067">ATP-binding</keyword>
<evidence type="ECO:0000256" key="8">
    <source>
        <dbReference type="ARBA" id="ARBA00023203"/>
    </source>
</evidence>
<dbReference type="CDD" id="cd00124">
    <property type="entry name" value="MYSc"/>
    <property type="match status" value="1"/>
</dbReference>
<evidence type="ECO:0000256" key="1">
    <source>
        <dbReference type="ARBA" id="ARBA00022723"/>
    </source>
</evidence>
<evidence type="ECO:0000256" key="10">
    <source>
        <dbReference type="PROSITE-ProRule" id="PRU00782"/>
    </source>
</evidence>
<evidence type="ECO:0000256" key="2">
    <source>
        <dbReference type="ARBA" id="ARBA00022741"/>
    </source>
</evidence>
<evidence type="ECO:0000256" key="11">
    <source>
        <dbReference type="SAM" id="Coils"/>
    </source>
</evidence>
<dbReference type="EMBL" id="QUTC01004725">
    <property type="protein sequence ID" value="RHY62776.1"/>
    <property type="molecule type" value="Genomic_DNA"/>
</dbReference>
<dbReference type="PROSITE" id="PS51456">
    <property type="entry name" value="MYOSIN_MOTOR"/>
    <property type="match status" value="1"/>
</dbReference>
<feature type="region of interest" description="Disordered" evidence="12">
    <location>
        <begin position="1065"/>
        <end position="1097"/>
    </location>
</feature>
<dbReference type="SUPFAM" id="SSF52540">
    <property type="entry name" value="P-loop containing nucleoside triphosphate hydrolases"/>
    <property type="match status" value="2"/>
</dbReference>
<dbReference type="InterPro" id="IPR027417">
    <property type="entry name" value="P-loop_NTPase"/>
</dbReference>
<feature type="non-terminal residue" evidence="15">
    <location>
        <position position="1"/>
    </location>
</feature>
<dbReference type="Proteomes" id="UP000265716">
    <property type="component" value="Unassembled WGS sequence"/>
</dbReference>
<dbReference type="GO" id="GO:0008270">
    <property type="term" value="F:zinc ion binding"/>
    <property type="evidence" value="ECO:0007669"/>
    <property type="project" value="UniProtKB-KW"/>
</dbReference>
<dbReference type="Gene3D" id="1.20.5.190">
    <property type="match status" value="1"/>
</dbReference>
<reference evidence="15 16" key="1">
    <citation type="submission" date="2018-08" db="EMBL/GenBank/DDBJ databases">
        <title>Aphanomyces genome sequencing and annotation.</title>
        <authorList>
            <person name="Minardi D."/>
            <person name="Oidtmann B."/>
            <person name="Van Der Giezen M."/>
            <person name="Studholme D.J."/>
        </authorList>
    </citation>
    <scope>NUCLEOTIDE SEQUENCE [LARGE SCALE GENOMIC DNA]</scope>
    <source>
        <strain evidence="15 16">SA</strain>
    </source>
</reference>
<sequence length="1378" mass="155255">KQVAPSPAATEMETGADVWIADPKDIWTAATVVGHPHDDRLIVQRPHLTTTETIELTKDRDGVTTNVLLRNSRLDEEERNEDLITLPHLHEASILQALSSRYDNDAIYTTIGDIVLSINPFKRLPLYEDATMAQYDASPDNKFFEDVLPPHLYTIGKRAFVDMTRHNRDQAILISGESGAGKTEATKIIMSYLANMSNGGNSSAQNSIETQVLQTNPVLEAFGNARTVRNDNSSRFGKFIEVHRLKLILVVYVYIVRFHHAKIVGAKIRTYLLEKVRVVTQACHERNFHIFYELVSTVLELNLPPKKQVKKLPPLPVAFDLRKKATDWHVLELQSFDFVNQSGCMARRDNVLDIDQFPITIQAMLDTGMSSGDIEDVLALVVGILHVGNIAFESTDDNFDPAMRCATVAPSSAIAVTAAAKLLQVPAKQLTSALTKRSITTHGEVFVMGLSLTQAKHTRNALAMEAYRSLFEWLVRRVNTSIHPPPSPLDNNTTPQPHGTDDHHNRMIGLLDIFGFEIMAVNSFEQLCINYANETLQQQFNSYVFKTEQKLYDAEGIAWEFIAFPDNVACLDLFEKRPMGLFSLLDQECRVPQGSDKALAAKYYKAFGDHHHQYNSPHPIFIATNADVRDGRFTVVHYAGPVVYDVDGFVDKNKDALVESVVELLQNSLSSILADMYDPTKNNTSTKPIHTKRRSALNSTIGSVNVADQFKTQLTDLLATIDGTSPHYVRCLKPNDANQPMHFDRVRMVEQLRSGGVLEAVKVARAGFPVRLTHKEFRSNYGRLVTPLTTPAVAQLVQADAFPVLSEFLHVCRALSAPHGNDLSTATTNSPPQHHPAHVSLGKTNVFFRRKAFEDVETLKRRVYTTSAVQAQRLVRGFLCFHAYRRLQHATLSVQCAFRQHVAYTRLQHLRQAKASVTLQSWTRQVLARRAFEQLRYAVVVLQAKYRQMVAKAVVHARRQHVHAVQVQRLARGFLARRQYATARRHIVAVQCHWRRRRARRLLATLRSDFRNVKALQDDKRKLQEELKRVERELGDKAALEDANRKMQAELDMMRKTLERVRSASDFDARDDLGGATSPTKSVGRGGVGPPPSSRMIRARRPPISMIATSKSRSNTFGSSSSMSSTIHYVRRDSKLLTQQFQADKLNEERMMDDATSSSSGNPQRPPPPPAHVFSELIHNVVSLFDNQRINQVLSKPPLAKSPSSSSGTPPSSSVRPPSIHKGRSRTLSVDPEVAIPENQDEYNYEDMLKEHGLLPVSDDVQEAQSIMEQRFRAMSSSSRKRSDSSFSGVTSLSGRDVARWSKDVRCKECDCEFNLFVRRHHCRQCGFSFCFEHSTRRIALPSQGYKDPVRVCDDCFEYVSNFNEQLMYLGEDEIYDA</sequence>
<dbReference type="InterPro" id="IPR013083">
    <property type="entry name" value="Znf_RING/FYVE/PHD"/>
</dbReference>
<evidence type="ECO:0000259" key="13">
    <source>
        <dbReference type="PROSITE" id="PS50178"/>
    </source>
</evidence>
<accession>A0A397DHJ4</accession>
<feature type="region of interest" description="Disordered" evidence="12">
    <location>
        <begin position="1196"/>
        <end position="1232"/>
    </location>
</feature>
<evidence type="ECO:0000256" key="6">
    <source>
        <dbReference type="ARBA" id="ARBA00023123"/>
    </source>
</evidence>
<feature type="domain" description="FYVE-type" evidence="13">
    <location>
        <begin position="1301"/>
        <end position="1361"/>
    </location>
</feature>
<evidence type="ECO:0000256" key="3">
    <source>
        <dbReference type="ARBA" id="ARBA00022771"/>
    </source>
</evidence>
<dbReference type="InterPro" id="IPR017455">
    <property type="entry name" value="Znf_FYVE-rel"/>
</dbReference>
<feature type="region of interest" description="Disordered" evidence="12">
    <location>
        <begin position="1272"/>
        <end position="1292"/>
    </location>
</feature>
<evidence type="ECO:0000256" key="5">
    <source>
        <dbReference type="ARBA" id="ARBA00022840"/>
    </source>
</evidence>
<dbReference type="Pfam" id="PF01363">
    <property type="entry name" value="FYVE"/>
    <property type="match status" value="1"/>
</dbReference>
<evidence type="ECO:0000313" key="16">
    <source>
        <dbReference type="Proteomes" id="UP000265716"/>
    </source>
</evidence>
<keyword evidence="2 10" id="KW-0547">Nucleotide-binding</keyword>
<dbReference type="Gene3D" id="3.40.850.10">
    <property type="entry name" value="Kinesin motor domain"/>
    <property type="match status" value="1"/>
</dbReference>
<feature type="coiled-coil region" evidence="11">
    <location>
        <begin position="1006"/>
        <end position="1064"/>
    </location>
</feature>
<dbReference type="InterPro" id="IPR000306">
    <property type="entry name" value="Znf_FYVE"/>
</dbReference>
<keyword evidence="1" id="KW-0479">Metal-binding</keyword>
<dbReference type="InterPro" id="IPR000048">
    <property type="entry name" value="IQ_motif_EF-hand-BS"/>
</dbReference>
<dbReference type="PROSITE" id="PS50178">
    <property type="entry name" value="ZF_FYVE"/>
    <property type="match status" value="1"/>
</dbReference>
<dbReference type="GO" id="GO:0016020">
    <property type="term" value="C:membrane"/>
    <property type="evidence" value="ECO:0007669"/>
    <property type="project" value="TreeGrafter"/>
</dbReference>
<feature type="compositionally biased region" description="Low complexity" evidence="12">
    <location>
        <begin position="1196"/>
        <end position="1218"/>
    </location>
</feature>
<comment type="similarity">
    <text evidence="10">Belongs to the TRAFAC class myosin-kinesin ATPase superfamily. Myosin family.</text>
</comment>
<gene>
    <name evidence="15" type="ORF">DYB38_002651</name>
</gene>
<dbReference type="GO" id="GO:0051015">
    <property type="term" value="F:actin filament binding"/>
    <property type="evidence" value="ECO:0007669"/>
    <property type="project" value="TreeGrafter"/>
</dbReference>
<dbReference type="Gene3D" id="1.20.58.530">
    <property type="match status" value="1"/>
</dbReference>
<dbReference type="PANTHER" id="PTHR13140:SF845">
    <property type="entry name" value="MYOSIN-LIKE PROTEIN"/>
    <property type="match status" value="1"/>
</dbReference>
<keyword evidence="8 10" id="KW-0009">Actin-binding</keyword>
<evidence type="ECO:0000256" key="4">
    <source>
        <dbReference type="ARBA" id="ARBA00022833"/>
    </source>
</evidence>
<dbReference type="InterPro" id="IPR001609">
    <property type="entry name" value="Myosin_head_motor_dom-like"/>
</dbReference>
<dbReference type="Gene3D" id="1.10.10.820">
    <property type="match status" value="1"/>
</dbReference>
<keyword evidence="4" id="KW-0862">Zinc</keyword>
<dbReference type="SMART" id="SM00242">
    <property type="entry name" value="MYSc"/>
    <property type="match status" value="1"/>
</dbReference>
<evidence type="ECO:0000259" key="14">
    <source>
        <dbReference type="PROSITE" id="PS51456"/>
    </source>
</evidence>
<dbReference type="PANTHER" id="PTHR13140">
    <property type="entry name" value="MYOSIN"/>
    <property type="match status" value="1"/>
</dbReference>
<protein>
    <recommendedName>
        <fullName evidence="17">FYVE-type domain-containing protein</fullName>
    </recommendedName>
</protein>
<dbReference type="Pfam" id="PF00063">
    <property type="entry name" value="Myosin_head"/>
    <property type="match status" value="1"/>
</dbReference>
<dbReference type="GO" id="GO:0005524">
    <property type="term" value="F:ATP binding"/>
    <property type="evidence" value="ECO:0007669"/>
    <property type="project" value="UniProtKB-UniRule"/>
</dbReference>
<feature type="region of interest" description="Actin-binding" evidence="10">
    <location>
        <begin position="714"/>
        <end position="736"/>
    </location>
</feature>
<evidence type="ECO:0000256" key="9">
    <source>
        <dbReference type="PROSITE-ProRule" id="PRU00091"/>
    </source>
</evidence>
<keyword evidence="11" id="KW-0175">Coiled coil</keyword>
<name>A0A397DHJ4_APHAT</name>
<dbReference type="GO" id="GO:0005737">
    <property type="term" value="C:cytoplasm"/>
    <property type="evidence" value="ECO:0007669"/>
    <property type="project" value="TreeGrafter"/>
</dbReference>
<dbReference type="PROSITE" id="PS50096">
    <property type="entry name" value="IQ"/>
    <property type="match status" value="3"/>
</dbReference>
<feature type="binding site" evidence="10">
    <location>
        <begin position="176"/>
        <end position="183"/>
    </location>
    <ligand>
        <name>ATP</name>
        <dbReference type="ChEBI" id="CHEBI:30616"/>
    </ligand>
</feature>
<organism evidence="15 16">
    <name type="scientific">Aphanomyces astaci</name>
    <name type="common">Crayfish plague agent</name>
    <dbReference type="NCBI Taxonomy" id="112090"/>
    <lineage>
        <taxon>Eukaryota</taxon>
        <taxon>Sar</taxon>
        <taxon>Stramenopiles</taxon>
        <taxon>Oomycota</taxon>
        <taxon>Saprolegniomycetes</taxon>
        <taxon>Saprolegniales</taxon>
        <taxon>Verrucalvaceae</taxon>
        <taxon>Aphanomyces</taxon>
    </lineage>
</organism>
<dbReference type="InterPro" id="IPR011011">
    <property type="entry name" value="Znf_FYVE_PHD"/>
</dbReference>
<dbReference type="VEuPathDB" id="FungiDB:H257_02837"/>
<evidence type="ECO:0000256" key="7">
    <source>
        <dbReference type="ARBA" id="ARBA00023175"/>
    </source>
</evidence>
<keyword evidence="6 10" id="KW-0518">Myosin</keyword>
<dbReference type="PRINTS" id="PR00193">
    <property type="entry name" value="MYOSINHEAVY"/>
</dbReference>
<dbReference type="SMART" id="SM00064">
    <property type="entry name" value="FYVE"/>
    <property type="match status" value="1"/>
</dbReference>
<dbReference type="Gene3D" id="1.20.5.4820">
    <property type="match status" value="1"/>
</dbReference>
<evidence type="ECO:0000256" key="12">
    <source>
        <dbReference type="SAM" id="MobiDB-lite"/>
    </source>
</evidence>
<dbReference type="InterPro" id="IPR036961">
    <property type="entry name" value="Kinesin_motor_dom_sf"/>
</dbReference>
<keyword evidence="3 9" id="KW-0863">Zinc-finger</keyword>
<feature type="domain" description="Myosin motor" evidence="14">
    <location>
        <begin position="78"/>
        <end position="861"/>
    </location>
</feature>
<dbReference type="SMART" id="SM00015">
    <property type="entry name" value="IQ"/>
    <property type="match status" value="4"/>
</dbReference>
<dbReference type="Gene3D" id="1.20.120.720">
    <property type="entry name" value="Myosin VI head, motor domain, U50 subdomain"/>
    <property type="match status" value="1"/>
</dbReference>
<evidence type="ECO:0000313" key="15">
    <source>
        <dbReference type="EMBL" id="RHY62776.1"/>
    </source>
</evidence>
<dbReference type="SUPFAM" id="SSF57903">
    <property type="entry name" value="FYVE/PHD zinc finger"/>
    <property type="match status" value="1"/>
</dbReference>
<dbReference type="CDD" id="cd15760">
    <property type="entry name" value="FYVE_scVPS27p_like"/>
    <property type="match status" value="1"/>
</dbReference>
<dbReference type="GO" id="GO:0007015">
    <property type="term" value="P:actin filament organization"/>
    <property type="evidence" value="ECO:0007669"/>
    <property type="project" value="TreeGrafter"/>
</dbReference>
<comment type="caution">
    <text evidence="15">The sequence shown here is derived from an EMBL/GenBank/DDBJ whole genome shotgun (WGS) entry which is preliminary data.</text>
</comment>
<proteinExistence type="inferred from homology"/>
<dbReference type="GO" id="GO:0000146">
    <property type="term" value="F:microfilament motor activity"/>
    <property type="evidence" value="ECO:0007669"/>
    <property type="project" value="TreeGrafter"/>
</dbReference>
<dbReference type="Gene3D" id="3.30.40.10">
    <property type="entry name" value="Zinc/RING finger domain, C3HC4 (zinc finger)"/>
    <property type="match status" value="1"/>
</dbReference>
<evidence type="ECO:0008006" key="17">
    <source>
        <dbReference type="Google" id="ProtNLM"/>
    </source>
</evidence>
<feature type="region of interest" description="Disordered" evidence="12">
    <location>
        <begin position="1151"/>
        <end position="1173"/>
    </location>
</feature>